<proteinExistence type="predicted"/>
<protein>
    <submittedName>
        <fullName evidence="2">Uncharacterized protein</fullName>
    </submittedName>
</protein>
<dbReference type="Proteomes" id="UP000007015">
    <property type="component" value="Chromosome 8"/>
</dbReference>
<evidence type="ECO:0000313" key="3">
    <source>
        <dbReference type="Proteomes" id="UP000007015"/>
    </source>
</evidence>
<organism evidence="2 3">
    <name type="scientific">Oryza sativa subsp. indica</name>
    <name type="common">Rice</name>
    <dbReference type="NCBI Taxonomy" id="39946"/>
    <lineage>
        <taxon>Eukaryota</taxon>
        <taxon>Viridiplantae</taxon>
        <taxon>Streptophyta</taxon>
        <taxon>Embryophyta</taxon>
        <taxon>Tracheophyta</taxon>
        <taxon>Spermatophyta</taxon>
        <taxon>Magnoliopsida</taxon>
        <taxon>Liliopsida</taxon>
        <taxon>Poales</taxon>
        <taxon>Poaceae</taxon>
        <taxon>BOP clade</taxon>
        <taxon>Oryzoideae</taxon>
        <taxon>Oryzeae</taxon>
        <taxon>Oryzinae</taxon>
        <taxon>Oryza</taxon>
        <taxon>Oryza sativa</taxon>
    </lineage>
</organism>
<sequence>MDGGGGTPCLLSQARRLGALPRRREDPKWWSSATSFDEGGDRSGPLMVGSGVPAGVHMEVVGVRKEEAGGALGGGRRRVGKAATTFKKQIGTDNAGTYPRGEALLPLSLGAARAATSERHCQPLLLLPSASPPPERPLAKPGGRKDGSGGAPCLLSRARRLGALPRRREDPKWWSSATSFDDGGDRSRPLMAGSGVPAGVQAEVVGVRTEEVSGALGGGRRCVGKAVAMVTLGPVMGTTGSGAPWPDPPPG</sequence>
<feature type="region of interest" description="Disordered" evidence="1">
    <location>
        <begin position="1"/>
        <end position="49"/>
    </location>
</feature>
<evidence type="ECO:0000313" key="2">
    <source>
        <dbReference type="EMBL" id="EAZ06116.1"/>
    </source>
</evidence>
<feature type="region of interest" description="Disordered" evidence="1">
    <location>
        <begin position="125"/>
        <end position="153"/>
    </location>
</feature>
<keyword evidence="3" id="KW-1185">Reference proteome</keyword>
<evidence type="ECO:0000256" key="1">
    <source>
        <dbReference type="SAM" id="MobiDB-lite"/>
    </source>
</evidence>
<reference evidence="2 3" key="1">
    <citation type="journal article" date="2005" name="PLoS Biol.">
        <title>The genomes of Oryza sativa: a history of duplications.</title>
        <authorList>
            <person name="Yu J."/>
            <person name="Wang J."/>
            <person name="Lin W."/>
            <person name="Li S."/>
            <person name="Li H."/>
            <person name="Zhou J."/>
            <person name="Ni P."/>
            <person name="Dong W."/>
            <person name="Hu S."/>
            <person name="Zeng C."/>
            <person name="Zhang J."/>
            <person name="Zhang Y."/>
            <person name="Li R."/>
            <person name="Xu Z."/>
            <person name="Li S."/>
            <person name="Li X."/>
            <person name="Zheng H."/>
            <person name="Cong L."/>
            <person name="Lin L."/>
            <person name="Yin J."/>
            <person name="Geng J."/>
            <person name="Li G."/>
            <person name="Shi J."/>
            <person name="Liu J."/>
            <person name="Lv H."/>
            <person name="Li J."/>
            <person name="Wang J."/>
            <person name="Deng Y."/>
            <person name="Ran L."/>
            <person name="Shi X."/>
            <person name="Wang X."/>
            <person name="Wu Q."/>
            <person name="Li C."/>
            <person name="Ren X."/>
            <person name="Wang J."/>
            <person name="Wang X."/>
            <person name="Li D."/>
            <person name="Liu D."/>
            <person name="Zhang X."/>
            <person name="Ji Z."/>
            <person name="Zhao W."/>
            <person name="Sun Y."/>
            <person name="Zhang Z."/>
            <person name="Bao J."/>
            <person name="Han Y."/>
            <person name="Dong L."/>
            <person name="Ji J."/>
            <person name="Chen P."/>
            <person name="Wu S."/>
            <person name="Liu J."/>
            <person name="Xiao Y."/>
            <person name="Bu D."/>
            <person name="Tan J."/>
            <person name="Yang L."/>
            <person name="Ye C."/>
            <person name="Zhang J."/>
            <person name="Xu J."/>
            <person name="Zhou Y."/>
            <person name="Yu Y."/>
            <person name="Zhang B."/>
            <person name="Zhuang S."/>
            <person name="Wei H."/>
            <person name="Liu B."/>
            <person name="Lei M."/>
            <person name="Yu H."/>
            <person name="Li Y."/>
            <person name="Xu H."/>
            <person name="Wei S."/>
            <person name="He X."/>
            <person name="Fang L."/>
            <person name="Zhang Z."/>
            <person name="Zhang Y."/>
            <person name="Huang X."/>
            <person name="Su Z."/>
            <person name="Tong W."/>
            <person name="Li J."/>
            <person name="Tong Z."/>
            <person name="Li S."/>
            <person name="Ye J."/>
            <person name="Wang L."/>
            <person name="Fang L."/>
            <person name="Lei T."/>
            <person name="Chen C."/>
            <person name="Chen H."/>
            <person name="Xu Z."/>
            <person name="Li H."/>
            <person name="Huang H."/>
            <person name="Zhang F."/>
            <person name="Xu H."/>
            <person name="Li N."/>
            <person name="Zhao C."/>
            <person name="Li S."/>
            <person name="Dong L."/>
            <person name="Huang Y."/>
            <person name="Li L."/>
            <person name="Xi Y."/>
            <person name="Qi Q."/>
            <person name="Li W."/>
            <person name="Zhang B."/>
            <person name="Hu W."/>
            <person name="Zhang Y."/>
            <person name="Tian X."/>
            <person name="Jiao Y."/>
            <person name="Liang X."/>
            <person name="Jin J."/>
            <person name="Gao L."/>
            <person name="Zheng W."/>
            <person name="Hao B."/>
            <person name="Liu S."/>
            <person name="Wang W."/>
            <person name="Yuan L."/>
            <person name="Cao M."/>
            <person name="McDermott J."/>
            <person name="Samudrala R."/>
            <person name="Wang J."/>
            <person name="Wong G.K."/>
            <person name="Yang H."/>
        </authorList>
    </citation>
    <scope>NUCLEOTIDE SEQUENCE [LARGE SCALE GENOMIC DNA]</scope>
    <source>
        <strain evidence="3">cv. 93-11</strain>
    </source>
</reference>
<dbReference type="Gramene" id="BGIOSGA027400-TA">
    <property type="protein sequence ID" value="BGIOSGA027400-PA"/>
    <property type="gene ID" value="BGIOSGA027400"/>
</dbReference>
<gene>
    <name evidence="2" type="ORF">OsI_28353</name>
</gene>
<accession>A2YSQ5</accession>
<dbReference type="EMBL" id="CM000133">
    <property type="protein sequence ID" value="EAZ06116.1"/>
    <property type="molecule type" value="Genomic_DNA"/>
</dbReference>
<dbReference type="HOGENOM" id="CLU_096977_0_0_1"/>
<dbReference type="OMA" id="TSERHCQ"/>
<name>A2YSQ5_ORYSI</name>
<dbReference type="AlphaFoldDB" id="A2YSQ5"/>
<feature type="region of interest" description="Disordered" evidence="1">
    <location>
        <begin position="167"/>
        <end position="188"/>
    </location>
</feature>